<reference evidence="5 6" key="1">
    <citation type="submission" date="2020-07" db="EMBL/GenBank/DDBJ databases">
        <title>Facklamia lactis sp. nov., isolated from raw milk.</title>
        <authorList>
            <person name="Doll E.V."/>
            <person name="Huptas C."/>
            <person name="Staib L."/>
            <person name="Wenning M."/>
            <person name="Scherer S."/>
        </authorList>
    </citation>
    <scope>NUCLEOTIDE SEQUENCE [LARGE SCALE GENOMIC DNA]</scope>
    <source>
        <strain evidence="5 6">DSM 104272</strain>
    </source>
</reference>
<keyword evidence="3" id="KW-0804">Transcription</keyword>
<proteinExistence type="predicted"/>
<sequence>MLQSFNEIMDYIELHIEEDLKIDDLAKKAGLSVYHLKRTFSFIAGISIGEYIKNRKFTLANEQLIQKKNVTDVALRFGYQTVEGFSRAFREWSGYLPSEVIKNNIQQSYSKLSFYIDIRGGEIMEFKIEHKEAFNIVGVKATVPIQFEGENNHIANLAKSITKQQKAEMHQLKGLYPNQVVNASYNFDDKRFEEKGELTHMIGFLTTEENAFEDLEQVNVEKHTWAIFPNKGPFPKTLQDTWAKIYSEWLPSSKFELVEAPEISFTQFDHSQDNVYSEIWLAVKEK</sequence>
<dbReference type="InterPro" id="IPR011256">
    <property type="entry name" value="Reg_factor_effector_dom_sf"/>
</dbReference>
<dbReference type="SMART" id="SM00871">
    <property type="entry name" value="AraC_E_bind"/>
    <property type="match status" value="1"/>
</dbReference>
<evidence type="ECO:0000259" key="4">
    <source>
        <dbReference type="PROSITE" id="PS01124"/>
    </source>
</evidence>
<evidence type="ECO:0000313" key="5">
    <source>
        <dbReference type="EMBL" id="MBG9978593.1"/>
    </source>
</evidence>
<dbReference type="SUPFAM" id="SSF46689">
    <property type="entry name" value="Homeodomain-like"/>
    <property type="match status" value="2"/>
</dbReference>
<feature type="domain" description="HTH araC/xylS-type" evidence="4">
    <location>
        <begin position="6"/>
        <end position="103"/>
    </location>
</feature>
<keyword evidence="6" id="KW-1185">Reference proteome</keyword>
<name>A0ABS0LK10_9LACT</name>
<dbReference type="SUPFAM" id="SSF55136">
    <property type="entry name" value="Probable bacterial effector-binding domain"/>
    <property type="match status" value="1"/>
</dbReference>
<dbReference type="InterPro" id="IPR018060">
    <property type="entry name" value="HTH_AraC"/>
</dbReference>
<dbReference type="RefSeq" id="WP_197104665.1">
    <property type="nucleotide sequence ID" value="NZ_JACCEL010000016.1"/>
</dbReference>
<evidence type="ECO:0000256" key="3">
    <source>
        <dbReference type="ARBA" id="ARBA00023163"/>
    </source>
</evidence>
<dbReference type="Proteomes" id="UP000823401">
    <property type="component" value="Unassembled WGS sequence"/>
</dbReference>
<dbReference type="PANTHER" id="PTHR47504:SF5">
    <property type="entry name" value="RIGHT ORIGIN-BINDING PROTEIN"/>
    <property type="match status" value="1"/>
</dbReference>
<dbReference type="PROSITE" id="PS01124">
    <property type="entry name" value="HTH_ARAC_FAMILY_2"/>
    <property type="match status" value="1"/>
</dbReference>
<dbReference type="Pfam" id="PF06445">
    <property type="entry name" value="GyrI-like"/>
    <property type="match status" value="1"/>
</dbReference>
<dbReference type="Gene3D" id="3.20.80.10">
    <property type="entry name" value="Regulatory factor, effector binding domain"/>
    <property type="match status" value="1"/>
</dbReference>
<evidence type="ECO:0000256" key="1">
    <source>
        <dbReference type="ARBA" id="ARBA00023015"/>
    </source>
</evidence>
<dbReference type="InterPro" id="IPR010499">
    <property type="entry name" value="AraC_E-bd"/>
</dbReference>
<dbReference type="InterPro" id="IPR050959">
    <property type="entry name" value="MarA-like"/>
</dbReference>
<keyword evidence="1" id="KW-0805">Transcription regulation</keyword>
<dbReference type="EMBL" id="JACCEL010000016">
    <property type="protein sequence ID" value="MBG9978593.1"/>
    <property type="molecule type" value="Genomic_DNA"/>
</dbReference>
<organism evidence="5 6">
    <name type="scientific">Ruoffia tabacinasalis</name>
    <dbReference type="NCBI Taxonomy" id="87458"/>
    <lineage>
        <taxon>Bacteria</taxon>
        <taxon>Bacillati</taxon>
        <taxon>Bacillota</taxon>
        <taxon>Bacilli</taxon>
        <taxon>Lactobacillales</taxon>
        <taxon>Aerococcaceae</taxon>
        <taxon>Ruoffia</taxon>
    </lineage>
</organism>
<dbReference type="SMART" id="SM00342">
    <property type="entry name" value="HTH_ARAC"/>
    <property type="match status" value="1"/>
</dbReference>
<protein>
    <submittedName>
        <fullName evidence="5">AraC family transcriptional regulator</fullName>
    </submittedName>
</protein>
<dbReference type="InterPro" id="IPR009057">
    <property type="entry name" value="Homeodomain-like_sf"/>
</dbReference>
<dbReference type="Pfam" id="PF12833">
    <property type="entry name" value="HTH_18"/>
    <property type="match status" value="1"/>
</dbReference>
<evidence type="ECO:0000256" key="2">
    <source>
        <dbReference type="ARBA" id="ARBA00023125"/>
    </source>
</evidence>
<keyword evidence="2" id="KW-0238">DNA-binding</keyword>
<gene>
    <name evidence="5" type="ORF">HYQ42_07300</name>
</gene>
<evidence type="ECO:0000313" key="6">
    <source>
        <dbReference type="Proteomes" id="UP000823401"/>
    </source>
</evidence>
<dbReference type="PANTHER" id="PTHR47504">
    <property type="entry name" value="RIGHT ORIGIN-BINDING PROTEIN"/>
    <property type="match status" value="1"/>
</dbReference>
<dbReference type="InterPro" id="IPR029442">
    <property type="entry name" value="GyrI-like"/>
</dbReference>
<accession>A0ABS0LK10</accession>
<comment type="caution">
    <text evidence="5">The sequence shown here is derived from an EMBL/GenBank/DDBJ whole genome shotgun (WGS) entry which is preliminary data.</text>
</comment>
<dbReference type="Gene3D" id="1.10.10.60">
    <property type="entry name" value="Homeodomain-like"/>
    <property type="match status" value="2"/>
</dbReference>